<keyword evidence="2" id="KW-1185">Reference proteome</keyword>
<dbReference type="InterPro" id="IPR021457">
    <property type="entry name" value="DUF3108"/>
</dbReference>
<proteinExistence type="predicted"/>
<accession>A0A4V2UNR6</accession>
<name>A0A4V2UNR6_9PROT</name>
<protein>
    <submittedName>
        <fullName evidence="1">Uncharacterized protein DUF3108</fullName>
    </submittedName>
</protein>
<gene>
    <name evidence="1" type="ORF">EDD55_104152</name>
</gene>
<organism evidence="1 2">
    <name type="scientific">Varunaivibrio sulfuroxidans</name>
    <dbReference type="NCBI Taxonomy" id="1773489"/>
    <lineage>
        <taxon>Bacteria</taxon>
        <taxon>Pseudomonadati</taxon>
        <taxon>Pseudomonadota</taxon>
        <taxon>Alphaproteobacteria</taxon>
        <taxon>Rhodospirillales</taxon>
        <taxon>Magnetovibrionaceae</taxon>
        <taxon>Varunaivibrio</taxon>
    </lineage>
</organism>
<reference evidence="1 2" key="1">
    <citation type="submission" date="2019-03" db="EMBL/GenBank/DDBJ databases">
        <title>Genomic Encyclopedia of Type Strains, Phase IV (KMG-IV): sequencing the most valuable type-strain genomes for metagenomic binning, comparative biology and taxonomic classification.</title>
        <authorList>
            <person name="Goeker M."/>
        </authorList>
    </citation>
    <scope>NUCLEOTIDE SEQUENCE [LARGE SCALE GENOMIC DNA]</scope>
    <source>
        <strain evidence="1 2">DSM 101688</strain>
    </source>
</reference>
<sequence length="286" mass="31768">MRRLFCTITGAVLCATVFVGVAPSPGLARTTYLRYQANWSGLHVADFTLGFDDEKGRYVNTFHLVTRGLLGWFTRFDIAATATGLHQSPPGNDAAATYTAQEYRVDYTTKNALRWIKITFSAPHAPAHARKGSRPLPGHPGKIENKAADKDIPARLRTDVTDPLSALSQLIEGVREHLSGGPANFSIAVFDGKRRLDLKARYLGPITRTIMEKKYPAYRLRVETVPIMGFKKSHKILWDGATFDLYLSRDDLRIMQIVPIRHGPVLGPVLTLERTCSQPCPLPKAD</sequence>
<dbReference type="AlphaFoldDB" id="A0A4V2UNR6"/>
<dbReference type="Proteomes" id="UP000295304">
    <property type="component" value="Unassembled WGS sequence"/>
</dbReference>
<dbReference type="Pfam" id="PF11306">
    <property type="entry name" value="DUF3108"/>
    <property type="match status" value="1"/>
</dbReference>
<dbReference type="RefSeq" id="WP_165886281.1">
    <property type="nucleotide sequence ID" value="NZ_CP119676.1"/>
</dbReference>
<comment type="caution">
    <text evidence="1">The sequence shown here is derived from an EMBL/GenBank/DDBJ whole genome shotgun (WGS) entry which is preliminary data.</text>
</comment>
<evidence type="ECO:0000313" key="2">
    <source>
        <dbReference type="Proteomes" id="UP000295304"/>
    </source>
</evidence>
<evidence type="ECO:0000313" key="1">
    <source>
        <dbReference type="EMBL" id="TCS63061.1"/>
    </source>
</evidence>
<dbReference type="EMBL" id="SLZW01000004">
    <property type="protein sequence ID" value="TCS63061.1"/>
    <property type="molecule type" value="Genomic_DNA"/>
</dbReference>